<evidence type="ECO:0000313" key="5">
    <source>
        <dbReference type="Proteomes" id="UP000294901"/>
    </source>
</evidence>
<dbReference type="Proteomes" id="UP000294901">
    <property type="component" value="Unassembled WGS sequence"/>
</dbReference>
<dbReference type="Pfam" id="PF04205">
    <property type="entry name" value="FMN_bind"/>
    <property type="match status" value="1"/>
</dbReference>
<evidence type="ECO:0000256" key="2">
    <source>
        <dbReference type="SAM" id="Phobius"/>
    </source>
</evidence>
<gene>
    <name evidence="4" type="ORF">C8E87_5669</name>
</gene>
<keyword evidence="2" id="KW-0812">Transmembrane</keyword>
<proteinExistence type="predicted"/>
<dbReference type="GO" id="GO:0016020">
    <property type="term" value="C:membrane"/>
    <property type="evidence" value="ECO:0007669"/>
    <property type="project" value="InterPro"/>
</dbReference>
<accession>A0A4R6JYS9</accession>
<organism evidence="4 5">
    <name type="scientific">Paractinoplanes brasiliensis</name>
    <dbReference type="NCBI Taxonomy" id="52695"/>
    <lineage>
        <taxon>Bacteria</taxon>
        <taxon>Bacillati</taxon>
        <taxon>Actinomycetota</taxon>
        <taxon>Actinomycetes</taxon>
        <taxon>Micromonosporales</taxon>
        <taxon>Micromonosporaceae</taxon>
        <taxon>Paractinoplanes</taxon>
    </lineage>
</organism>
<dbReference type="InterPro" id="IPR007329">
    <property type="entry name" value="FMN-bd"/>
</dbReference>
<dbReference type="OrthoDB" id="8099475at2"/>
<evidence type="ECO:0000259" key="3">
    <source>
        <dbReference type="SMART" id="SM00900"/>
    </source>
</evidence>
<keyword evidence="2" id="KW-1133">Transmembrane helix</keyword>
<name>A0A4R6JYS9_9ACTN</name>
<reference evidence="4 5" key="1">
    <citation type="submission" date="2019-03" db="EMBL/GenBank/DDBJ databases">
        <title>Sequencing the genomes of 1000 actinobacteria strains.</title>
        <authorList>
            <person name="Klenk H.-P."/>
        </authorList>
    </citation>
    <scope>NUCLEOTIDE SEQUENCE [LARGE SCALE GENOMIC DNA]</scope>
    <source>
        <strain evidence="4 5">DSM 43805</strain>
    </source>
</reference>
<keyword evidence="2" id="KW-0472">Membrane</keyword>
<dbReference type="AlphaFoldDB" id="A0A4R6JYS9"/>
<evidence type="ECO:0000256" key="1">
    <source>
        <dbReference type="SAM" id="MobiDB-lite"/>
    </source>
</evidence>
<evidence type="ECO:0000313" key="4">
    <source>
        <dbReference type="EMBL" id="TDO41909.1"/>
    </source>
</evidence>
<dbReference type="GO" id="GO:0010181">
    <property type="term" value="F:FMN binding"/>
    <property type="evidence" value="ECO:0007669"/>
    <property type="project" value="InterPro"/>
</dbReference>
<feature type="transmembrane region" description="Helical" evidence="2">
    <location>
        <begin position="26"/>
        <end position="47"/>
    </location>
</feature>
<feature type="region of interest" description="Disordered" evidence="1">
    <location>
        <begin position="1"/>
        <end position="22"/>
    </location>
</feature>
<dbReference type="EMBL" id="SNWR01000001">
    <property type="protein sequence ID" value="TDO41909.1"/>
    <property type="molecule type" value="Genomic_DNA"/>
</dbReference>
<keyword evidence="5" id="KW-1185">Reference proteome</keyword>
<feature type="domain" description="FMN-binding" evidence="3">
    <location>
        <begin position="93"/>
        <end position="171"/>
    </location>
</feature>
<protein>
    <submittedName>
        <fullName evidence="4">FMN-binding protein</fullName>
    </submittedName>
</protein>
<dbReference type="SMART" id="SM00900">
    <property type="entry name" value="FMN_bind"/>
    <property type="match status" value="1"/>
</dbReference>
<comment type="caution">
    <text evidence="4">The sequence shown here is derived from an EMBL/GenBank/DDBJ whole genome shotgun (WGS) entry which is preliminary data.</text>
</comment>
<sequence length="184" mass="19645">MTRVTGRVRLTPTGRTGRGPRVPQRWWADLAGSAALLSAVVVVALWVHRPRYVRPASVLITSVPRSSRSEHTGSASRTPAVRATTVNGTVPQTRWGPVQIQAVIVGKKITGVRVLQHPTGNSHDDQINAYALPQLRQQVLRARSARIDGVSGATVTSDGYRAVAAGCTRRGTPAMSGRPATVMS</sequence>